<feature type="signal peptide" evidence="9">
    <location>
        <begin position="1"/>
        <end position="21"/>
    </location>
</feature>
<evidence type="ECO:0000256" key="6">
    <source>
        <dbReference type="ARBA" id="ARBA00023136"/>
    </source>
</evidence>
<evidence type="ECO:0000256" key="7">
    <source>
        <dbReference type="SAM" id="MobiDB-lite"/>
    </source>
</evidence>
<comment type="caution">
    <text evidence="11">The sequence shown here is derived from an EMBL/GenBank/DDBJ whole genome shotgun (WGS) entry which is preliminary data.</text>
</comment>
<evidence type="ECO:0000256" key="1">
    <source>
        <dbReference type="ARBA" id="ARBA00004370"/>
    </source>
</evidence>
<dbReference type="EMBL" id="JAJGCB010000031">
    <property type="protein sequence ID" value="KAJ8986844.1"/>
    <property type="molecule type" value="Genomic_DNA"/>
</dbReference>
<feature type="region of interest" description="Disordered" evidence="7">
    <location>
        <begin position="267"/>
        <end position="303"/>
    </location>
</feature>
<evidence type="ECO:0000313" key="11">
    <source>
        <dbReference type="EMBL" id="KAJ8986844.1"/>
    </source>
</evidence>
<dbReference type="CDD" id="cd08760">
    <property type="entry name" value="Cyt_b561_FRRS1_like"/>
    <property type="match status" value="1"/>
</dbReference>
<feature type="region of interest" description="Disordered" evidence="7">
    <location>
        <begin position="30"/>
        <end position="61"/>
    </location>
</feature>
<keyword evidence="9" id="KW-0732">Signal</keyword>
<feature type="domain" description="Cytochrome b561" evidence="10">
    <location>
        <begin position="84"/>
        <end position="221"/>
    </location>
</feature>
<organism evidence="11 12">
    <name type="scientific">Exophiala dermatitidis</name>
    <name type="common">Black yeast-like fungus</name>
    <name type="synonym">Wangiella dermatitidis</name>
    <dbReference type="NCBI Taxonomy" id="5970"/>
    <lineage>
        <taxon>Eukaryota</taxon>
        <taxon>Fungi</taxon>
        <taxon>Dikarya</taxon>
        <taxon>Ascomycota</taxon>
        <taxon>Pezizomycotina</taxon>
        <taxon>Eurotiomycetes</taxon>
        <taxon>Chaetothyriomycetidae</taxon>
        <taxon>Chaetothyriales</taxon>
        <taxon>Herpotrichiellaceae</taxon>
        <taxon>Exophiala</taxon>
    </lineage>
</organism>
<feature type="compositionally biased region" description="Low complexity" evidence="7">
    <location>
        <begin position="30"/>
        <end position="40"/>
    </location>
</feature>
<feature type="transmembrane region" description="Helical" evidence="8">
    <location>
        <begin position="197"/>
        <end position="220"/>
    </location>
</feature>
<feature type="transmembrane region" description="Helical" evidence="8">
    <location>
        <begin position="81"/>
        <end position="104"/>
    </location>
</feature>
<feature type="chain" id="PRO_5043001559" description="Cytochrome b561 domain-containing protein" evidence="9">
    <location>
        <begin position="22"/>
        <end position="303"/>
    </location>
</feature>
<evidence type="ECO:0000256" key="9">
    <source>
        <dbReference type="SAM" id="SignalP"/>
    </source>
</evidence>
<reference evidence="11" key="1">
    <citation type="submission" date="2023-01" db="EMBL/GenBank/DDBJ databases">
        <title>Exophiala dermititidis isolated from Cystic Fibrosis Patient.</title>
        <authorList>
            <person name="Kurbessoian T."/>
            <person name="Crocker A."/>
            <person name="Murante D."/>
            <person name="Hogan D.A."/>
            <person name="Stajich J.E."/>
        </authorList>
    </citation>
    <scope>NUCLEOTIDE SEQUENCE</scope>
    <source>
        <strain evidence="11">Ex8</strain>
    </source>
</reference>
<accession>A0AAN6ELL8</accession>
<feature type="compositionally biased region" description="Low complexity" evidence="7">
    <location>
        <begin position="47"/>
        <end position="61"/>
    </location>
</feature>
<evidence type="ECO:0000256" key="5">
    <source>
        <dbReference type="ARBA" id="ARBA00022989"/>
    </source>
</evidence>
<evidence type="ECO:0000259" key="10">
    <source>
        <dbReference type="SMART" id="SM00665"/>
    </source>
</evidence>
<keyword evidence="5 8" id="KW-1133">Transmembrane helix</keyword>
<evidence type="ECO:0000256" key="3">
    <source>
        <dbReference type="ARBA" id="ARBA00022692"/>
    </source>
</evidence>
<feature type="compositionally biased region" description="Basic and acidic residues" evidence="7">
    <location>
        <begin position="267"/>
        <end position="278"/>
    </location>
</feature>
<feature type="compositionally biased region" description="Polar residues" evidence="7">
    <location>
        <begin position="294"/>
        <end position="303"/>
    </location>
</feature>
<evidence type="ECO:0000256" key="4">
    <source>
        <dbReference type="ARBA" id="ARBA00022982"/>
    </source>
</evidence>
<keyword evidence="6 8" id="KW-0472">Membrane</keyword>
<sequence>MPQNKLFLLFANTLLTSAVSAQFTGWWGDSDNGDGSDPPGSWGGSGNSNNDGDGTGSSSTGQFGQDSVFGSSTAFNRAGRILIGHAVLASLVWVIFIPSLAILLRLDLKSPMVLRIHAVGQIVSYIIYIGAAGMGIWLAQQSSAFGVWNDPHPRLGLAILAMGLFQPVFGAIHHSIYKKRALNAQAGRQPKAPGRTWVGRVHLWLGRLLLCLGVINGGLGIRLASHSPFQTNKTSNKVRIAYGVVAGVIALLYLIIVSVFEARRMRHQNERRQQHVDKSTATTDRLPTYEQSEESLGSNRRYG</sequence>
<keyword evidence="4" id="KW-0249">Electron transport</keyword>
<dbReference type="Gene3D" id="1.20.120.1770">
    <property type="match status" value="1"/>
</dbReference>
<feature type="transmembrane region" description="Helical" evidence="8">
    <location>
        <begin position="240"/>
        <end position="262"/>
    </location>
</feature>
<dbReference type="SMART" id="SM00665">
    <property type="entry name" value="B561"/>
    <property type="match status" value="1"/>
</dbReference>
<feature type="transmembrane region" description="Helical" evidence="8">
    <location>
        <begin position="157"/>
        <end position="176"/>
    </location>
</feature>
<feature type="transmembrane region" description="Helical" evidence="8">
    <location>
        <begin position="116"/>
        <end position="137"/>
    </location>
</feature>
<keyword evidence="3 8" id="KW-0812">Transmembrane</keyword>
<evidence type="ECO:0000256" key="2">
    <source>
        <dbReference type="ARBA" id="ARBA00022448"/>
    </source>
</evidence>
<dbReference type="Proteomes" id="UP001161757">
    <property type="component" value="Unassembled WGS sequence"/>
</dbReference>
<keyword evidence="2" id="KW-0813">Transport</keyword>
<dbReference type="InterPro" id="IPR006593">
    <property type="entry name" value="Cyt_b561/ferric_Rdtase_TM"/>
</dbReference>
<dbReference type="PANTHER" id="PTHR47797">
    <property type="entry name" value="DEHYDROGENASE, PUTATIVE (AFU_ORTHOLOGUE AFUA_8G05805)-RELATED"/>
    <property type="match status" value="1"/>
</dbReference>
<dbReference type="PANTHER" id="PTHR47797:SF1">
    <property type="entry name" value="CYTOCHROME B561 DOMAIN-CONTAINING PROTEIN-RELATED"/>
    <property type="match status" value="1"/>
</dbReference>
<protein>
    <recommendedName>
        <fullName evidence="10">Cytochrome b561 domain-containing protein</fullName>
    </recommendedName>
</protein>
<comment type="subcellular location">
    <subcellularLocation>
        <location evidence="1">Membrane</location>
    </subcellularLocation>
</comment>
<dbReference type="GO" id="GO:0016020">
    <property type="term" value="C:membrane"/>
    <property type="evidence" value="ECO:0007669"/>
    <property type="project" value="UniProtKB-SubCell"/>
</dbReference>
<proteinExistence type="predicted"/>
<dbReference type="AlphaFoldDB" id="A0AAN6ELL8"/>
<evidence type="ECO:0000256" key="8">
    <source>
        <dbReference type="SAM" id="Phobius"/>
    </source>
</evidence>
<gene>
    <name evidence="11" type="ORF">HRR80_009145</name>
</gene>
<name>A0AAN6ELL8_EXODE</name>
<evidence type="ECO:0000313" key="12">
    <source>
        <dbReference type="Proteomes" id="UP001161757"/>
    </source>
</evidence>